<dbReference type="Pfam" id="PF14526">
    <property type="entry name" value="Cass2"/>
    <property type="match status" value="1"/>
</dbReference>
<dbReference type="InterPro" id="IPR010499">
    <property type="entry name" value="AraC_E-bd"/>
</dbReference>
<dbReference type="PANTHER" id="PTHR36444:SF2">
    <property type="entry name" value="TRANSCRIPTIONAL REGULATOR PROTEIN YOBU-RELATED"/>
    <property type="match status" value="1"/>
</dbReference>
<proteinExistence type="predicted"/>
<dbReference type="InterPro" id="IPR053182">
    <property type="entry name" value="YobU-like_regulator"/>
</dbReference>
<name>A0ABV8JYR5_9FLAO</name>
<dbReference type="Proteomes" id="UP001595814">
    <property type="component" value="Unassembled WGS sequence"/>
</dbReference>
<dbReference type="Gene3D" id="3.20.80.10">
    <property type="entry name" value="Regulatory factor, effector binding domain"/>
    <property type="match status" value="1"/>
</dbReference>
<comment type="caution">
    <text evidence="2">The sequence shown here is derived from an EMBL/GenBank/DDBJ whole genome shotgun (WGS) entry which is preliminary data.</text>
</comment>
<dbReference type="RefSeq" id="WP_192461628.1">
    <property type="nucleotide sequence ID" value="NZ_JACYFJ010000002.1"/>
</dbReference>
<gene>
    <name evidence="2" type="ORF">ACFOUT_13480</name>
</gene>
<sequence>MEKLDVASFQIIGIEVRTTNQNSQAINDIGALWGKFIQQGILEKIPNKVNSTIYCLYTDYEGDHLQPYTTVIGCEVSSIDEVPSGMVAKTIIKGAYLKSSAKGDLSKGLIGNHWYQLWETEMDRNYQSDYEVYDHRASNAENAEVDFYIGVNS</sequence>
<organism evidence="2 3">
    <name type="scientific">Euzebyella saccharophila</name>
    <dbReference type="NCBI Taxonomy" id="679664"/>
    <lineage>
        <taxon>Bacteria</taxon>
        <taxon>Pseudomonadati</taxon>
        <taxon>Bacteroidota</taxon>
        <taxon>Flavobacteriia</taxon>
        <taxon>Flavobacteriales</taxon>
        <taxon>Flavobacteriaceae</taxon>
        <taxon>Euzebyella</taxon>
    </lineage>
</organism>
<evidence type="ECO:0000259" key="1">
    <source>
        <dbReference type="SMART" id="SM00871"/>
    </source>
</evidence>
<evidence type="ECO:0000313" key="3">
    <source>
        <dbReference type="Proteomes" id="UP001595814"/>
    </source>
</evidence>
<dbReference type="SUPFAM" id="SSF55136">
    <property type="entry name" value="Probable bacterial effector-binding domain"/>
    <property type="match status" value="1"/>
</dbReference>
<evidence type="ECO:0000313" key="2">
    <source>
        <dbReference type="EMBL" id="MFC4096895.1"/>
    </source>
</evidence>
<dbReference type="EMBL" id="JBHSAW010000010">
    <property type="protein sequence ID" value="MFC4096895.1"/>
    <property type="molecule type" value="Genomic_DNA"/>
</dbReference>
<dbReference type="SMART" id="SM00871">
    <property type="entry name" value="AraC_E_bind"/>
    <property type="match status" value="1"/>
</dbReference>
<feature type="domain" description="AraC effector-binding" evidence="1">
    <location>
        <begin position="1"/>
        <end position="152"/>
    </location>
</feature>
<keyword evidence="3" id="KW-1185">Reference proteome</keyword>
<dbReference type="PANTHER" id="PTHR36444">
    <property type="entry name" value="TRANSCRIPTIONAL REGULATOR PROTEIN YOBU-RELATED"/>
    <property type="match status" value="1"/>
</dbReference>
<protein>
    <submittedName>
        <fullName evidence="2">GyrI-like domain-containing protein</fullName>
    </submittedName>
</protein>
<reference evidence="3" key="1">
    <citation type="journal article" date="2019" name="Int. J. Syst. Evol. Microbiol.">
        <title>The Global Catalogue of Microorganisms (GCM) 10K type strain sequencing project: providing services to taxonomists for standard genome sequencing and annotation.</title>
        <authorList>
            <consortium name="The Broad Institute Genomics Platform"/>
            <consortium name="The Broad Institute Genome Sequencing Center for Infectious Disease"/>
            <person name="Wu L."/>
            <person name="Ma J."/>
        </authorList>
    </citation>
    <scope>NUCLEOTIDE SEQUENCE [LARGE SCALE GENOMIC DNA]</scope>
    <source>
        <strain evidence="3">CECT 7477</strain>
    </source>
</reference>
<dbReference type="InterPro" id="IPR029441">
    <property type="entry name" value="Cass2"/>
</dbReference>
<dbReference type="InterPro" id="IPR011256">
    <property type="entry name" value="Reg_factor_effector_dom_sf"/>
</dbReference>
<accession>A0ABV8JYR5</accession>